<dbReference type="PROSITE" id="PS50943">
    <property type="entry name" value="HTH_CROC1"/>
    <property type="match status" value="1"/>
</dbReference>
<dbReference type="Proteomes" id="UP001190452">
    <property type="component" value="Unassembled WGS sequence"/>
</dbReference>
<dbReference type="InterPro" id="IPR001387">
    <property type="entry name" value="Cro/C1-type_HTH"/>
</dbReference>
<gene>
    <name evidence="2" type="ORF">R77569_04529</name>
</gene>
<organism evidence="2 3">
    <name type="scientific">Ralstonia mannitolilytica</name>
    <dbReference type="NCBI Taxonomy" id="105219"/>
    <lineage>
        <taxon>Bacteria</taxon>
        <taxon>Pseudomonadati</taxon>
        <taxon>Pseudomonadota</taxon>
        <taxon>Betaproteobacteria</taxon>
        <taxon>Burkholderiales</taxon>
        <taxon>Burkholderiaceae</taxon>
        <taxon>Ralstonia</taxon>
    </lineage>
</organism>
<name>A0ABM9L1K0_9RALS</name>
<evidence type="ECO:0000313" key="2">
    <source>
        <dbReference type="EMBL" id="CAJ0895764.1"/>
    </source>
</evidence>
<protein>
    <recommendedName>
        <fullName evidence="1">HTH cro/C1-type domain-containing protein</fullName>
    </recommendedName>
</protein>
<feature type="domain" description="HTH cro/C1-type" evidence="1">
    <location>
        <begin position="7"/>
        <end position="66"/>
    </location>
</feature>
<evidence type="ECO:0000259" key="1">
    <source>
        <dbReference type="PROSITE" id="PS50943"/>
    </source>
</evidence>
<reference evidence="2 3" key="1">
    <citation type="submission" date="2023-07" db="EMBL/GenBank/DDBJ databases">
        <authorList>
            <person name="Peeters C."/>
        </authorList>
    </citation>
    <scope>NUCLEOTIDE SEQUENCE [LARGE SCALE GENOMIC DNA]</scope>
    <source>
        <strain evidence="2 3">R-77569</strain>
    </source>
</reference>
<dbReference type="CDD" id="cd00093">
    <property type="entry name" value="HTH_XRE"/>
    <property type="match status" value="1"/>
</dbReference>
<keyword evidence="3" id="KW-1185">Reference proteome</keyword>
<accession>A0ABM9L1K0</accession>
<dbReference type="InterPro" id="IPR010982">
    <property type="entry name" value="Lambda_DNA-bd_dom_sf"/>
</dbReference>
<proteinExistence type="predicted"/>
<sequence>MVRMNGLIELRKRLRMSQAELGAGIGLGQSAISQCERGGCLLSPESAKRLIEFAKARGVTTSLDEIYSDDGPAHPRRDS</sequence>
<dbReference type="Gene3D" id="1.10.260.40">
    <property type="entry name" value="lambda repressor-like DNA-binding domains"/>
    <property type="match status" value="1"/>
</dbReference>
<evidence type="ECO:0000313" key="3">
    <source>
        <dbReference type="Proteomes" id="UP001190452"/>
    </source>
</evidence>
<dbReference type="SUPFAM" id="SSF47413">
    <property type="entry name" value="lambda repressor-like DNA-binding domains"/>
    <property type="match status" value="1"/>
</dbReference>
<dbReference type="EMBL" id="CAUDKV010000027">
    <property type="protein sequence ID" value="CAJ0895764.1"/>
    <property type="molecule type" value="Genomic_DNA"/>
</dbReference>
<comment type="caution">
    <text evidence="2">The sequence shown here is derived from an EMBL/GenBank/DDBJ whole genome shotgun (WGS) entry which is preliminary data.</text>
</comment>
<dbReference type="Pfam" id="PF01381">
    <property type="entry name" value="HTH_3"/>
    <property type="match status" value="1"/>
</dbReference>